<sequence>MSSTPLPNRWPKNSAAGGTSWARLDVRFGTGRPVGYALDGDLFRIGGAAAAEVRIPGAGIPPLVCQFFRAVDELWLRRLDPAYPIFLNGESVPGSTPIRVGNGDRVSAGPVEVTVATVVDDYLRPEFVPATPPSTRTTTEPDERDDLARLRAQLDAEAQALDAERAEWLRHREEIEAEGRRVRDLAAGTTAREHDLARRETAVANMEQELARVRDELSSLRENLNSQYHERREQLAQMQDVVRGATATLHERRQQFEADSGRQRQDLDAREARLGEQLRAAVATRLAELETDFRTRQEQLDAEHRNREATTSLVVLPPSDTERALKDRETEVAARAEQLRADRDAYRAERDRHADDLVRLDRWQATLDDRQRELDHRAAEVDMRHDQLARESVELEEHVRLAAAEHERQVAEAARLEAFRVELEEHRGKIGNRSAQLEAQQAMLAVLRARLDRQQEDVRHEAAQLAADRARQDEARLDLESRIREAERLRADLTTAHETHAEKQKIVDDRGALLDATLADIRQQKEAVAVDQARLAARETELDARSAEIAEQTAHLAARVAQVMDLQERLETDRTSVRSRETTLADVDAARQTFQEQLRRRSDELAARAKHLDELAHGLTSDKAGLDRERDEFRATREATDQALTAARNDLAARAADLDRRAGELAAREGTLERQVARLKEVGRAVGAARKELSASRRQWEADHAVAADRLRGDREAIEAFHGRAQGDLDALRREAPNLEDRARAAVERLTAARDVLRGHLGELHGYAGQARGELDRLRADLRAEADRVRAGEQALEAARSEHRLGVAGFRQQLLEWQALVGDLKQTMARSESRIEARHAEISAAVQHADETTIALARQAEELRQERQIVTERRTEVERHLAEMREWYRRKLRELAAGRAEKATADAEPSLLLMQPAAGNLAGGDADGDLDPGDKHLGELLQSLDLVDPDTLRGLWAEATRQRRTLRNVLLASGAITLYQLALIEAGNLDRLMLGRFRVVDRVRVTSKEAVYRVFDPTRPGGPTRGVFLLRHLAEAEMEDAVRPDEFRQMFAAAASAAHQNLAATLEVLEINGRPAVLQEWLAGLFSADWPADAAVPGAWVRLLSNAAAALEAAHLAGLTHGRLTADSILLTADGVLKVTGVGEPEWLTGRVSPTGDPTPETDLRALGQVAFAWPNSARHRPAAAAGRDPKRSPSRSWPWYADSKPIPKHRWPTPWPVPYPTAAPKT</sequence>
<feature type="coiled-coil region" evidence="1">
    <location>
        <begin position="144"/>
        <end position="241"/>
    </location>
</feature>
<dbReference type="OrthoDB" id="237286at2"/>
<evidence type="ECO:0000313" key="3">
    <source>
        <dbReference type="EMBL" id="OWK34473.1"/>
    </source>
</evidence>
<organism evidence="3 4">
    <name type="scientific">Fimbriiglobus ruber</name>
    <dbReference type="NCBI Taxonomy" id="1908690"/>
    <lineage>
        <taxon>Bacteria</taxon>
        <taxon>Pseudomonadati</taxon>
        <taxon>Planctomycetota</taxon>
        <taxon>Planctomycetia</taxon>
        <taxon>Gemmatales</taxon>
        <taxon>Gemmataceae</taxon>
        <taxon>Fimbriiglobus</taxon>
    </lineage>
</organism>
<name>A0A225D0L2_9BACT</name>
<keyword evidence="4" id="KW-1185">Reference proteome</keyword>
<feature type="coiled-coil region" evidence="1">
    <location>
        <begin position="437"/>
        <end position="496"/>
    </location>
</feature>
<dbReference type="AlphaFoldDB" id="A0A225D0L2"/>
<dbReference type="EMBL" id="NIDE01000020">
    <property type="protein sequence ID" value="OWK34473.1"/>
    <property type="molecule type" value="Genomic_DNA"/>
</dbReference>
<dbReference type="Gene3D" id="1.10.510.10">
    <property type="entry name" value="Transferase(Phosphotransferase) domain 1"/>
    <property type="match status" value="1"/>
</dbReference>
<accession>A0A225D0L2</accession>
<dbReference type="Gene3D" id="2.60.200.20">
    <property type="match status" value="1"/>
</dbReference>
<dbReference type="Gene3D" id="3.30.200.20">
    <property type="entry name" value="Phosphorylase Kinase, domain 1"/>
    <property type="match status" value="1"/>
</dbReference>
<dbReference type="InterPro" id="IPR011009">
    <property type="entry name" value="Kinase-like_dom_sf"/>
</dbReference>
<dbReference type="SUPFAM" id="SSF49879">
    <property type="entry name" value="SMAD/FHA domain"/>
    <property type="match status" value="1"/>
</dbReference>
<evidence type="ECO:0000313" key="4">
    <source>
        <dbReference type="Proteomes" id="UP000214646"/>
    </source>
</evidence>
<feature type="region of interest" description="Disordered" evidence="2">
    <location>
        <begin position="298"/>
        <end position="331"/>
    </location>
</feature>
<feature type="compositionally biased region" description="Basic and acidic residues" evidence="2">
    <location>
        <begin position="298"/>
        <end position="308"/>
    </location>
</feature>
<proteinExistence type="predicted"/>
<comment type="caution">
    <text evidence="3">The sequence shown here is derived from an EMBL/GenBank/DDBJ whole genome shotgun (WGS) entry which is preliminary data.</text>
</comment>
<reference evidence="4" key="1">
    <citation type="submission" date="2017-06" db="EMBL/GenBank/DDBJ databases">
        <title>Genome analysis of Fimbriiglobus ruber SP5, the first member of the order Planctomycetales with confirmed chitinolytic capability.</title>
        <authorList>
            <person name="Ravin N.V."/>
            <person name="Rakitin A.L."/>
            <person name="Ivanova A.A."/>
            <person name="Beletsky A.V."/>
            <person name="Kulichevskaya I.S."/>
            <person name="Mardanov A.V."/>
            <person name="Dedysh S.N."/>
        </authorList>
    </citation>
    <scope>NUCLEOTIDE SEQUENCE [LARGE SCALE GENOMIC DNA]</scope>
    <source>
        <strain evidence="4">SP5</strain>
    </source>
</reference>
<dbReference type="InterPro" id="IPR008984">
    <property type="entry name" value="SMAD_FHA_dom_sf"/>
</dbReference>
<keyword evidence="1" id="KW-0175">Coiled coil</keyword>
<feature type="region of interest" description="Disordered" evidence="2">
    <location>
        <begin position="1178"/>
        <end position="1227"/>
    </location>
</feature>
<dbReference type="CDD" id="cd00060">
    <property type="entry name" value="FHA"/>
    <property type="match status" value="1"/>
</dbReference>
<dbReference type="SUPFAM" id="SSF56112">
    <property type="entry name" value="Protein kinase-like (PK-like)"/>
    <property type="match status" value="1"/>
</dbReference>
<gene>
    <name evidence="3" type="ORF">FRUB_10444</name>
</gene>
<protein>
    <submittedName>
        <fullName evidence="3">OmpA domain protein</fullName>
    </submittedName>
</protein>
<evidence type="ECO:0000256" key="1">
    <source>
        <dbReference type="SAM" id="Coils"/>
    </source>
</evidence>
<evidence type="ECO:0000256" key="2">
    <source>
        <dbReference type="SAM" id="MobiDB-lite"/>
    </source>
</evidence>
<feature type="coiled-coil region" evidence="1">
    <location>
        <begin position="722"/>
        <end position="749"/>
    </location>
</feature>
<dbReference type="RefSeq" id="WP_088260750.1">
    <property type="nucleotide sequence ID" value="NZ_NIDE01000020.1"/>
</dbReference>
<feature type="compositionally biased region" description="Pro residues" evidence="2">
    <location>
        <begin position="1214"/>
        <end position="1227"/>
    </location>
</feature>
<feature type="compositionally biased region" description="Basic and acidic residues" evidence="2">
    <location>
        <begin position="320"/>
        <end position="331"/>
    </location>
</feature>
<dbReference type="Proteomes" id="UP000214646">
    <property type="component" value="Unassembled WGS sequence"/>
</dbReference>